<gene>
    <name evidence="1" type="ORF">HHL11_06785</name>
</gene>
<dbReference type="InterPro" id="IPR038396">
    <property type="entry name" value="SpoIIAA-like_sf"/>
</dbReference>
<sequence length="121" mass="13527">MLEHALESDDGILYLHPRAALAQQDFTQLAATVDPYIHEHGKLNGVLVEATSFPGWDSLGAMATHLRFIRDHHRQVQRIALVTDAPLATVAEKLGSHFIAAEMRHFPAGQRETARQWLLGR</sequence>
<dbReference type="InterPro" id="IPR021866">
    <property type="entry name" value="SpoIIAA-like"/>
</dbReference>
<reference evidence="1 2" key="1">
    <citation type="submission" date="2020-04" db="EMBL/GenBank/DDBJ databases">
        <title>Ramlibacter sp. G-1-2-2 isolated from soil.</title>
        <authorList>
            <person name="Dahal R.H."/>
        </authorList>
    </citation>
    <scope>NUCLEOTIDE SEQUENCE [LARGE SCALE GENOMIC DNA]</scope>
    <source>
        <strain evidence="1 2">G-1-2-2</strain>
    </source>
</reference>
<evidence type="ECO:0000313" key="2">
    <source>
        <dbReference type="Proteomes" id="UP000541185"/>
    </source>
</evidence>
<dbReference type="EMBL" id="JABBFX010000001">
    <property type="protein sequence ID" value="NML43452.1"/>
    <property type="molecule type" value="Genomic_DNA"/>
</dbReference>
<dbReference type="RefSeq" id="WP_169417657.1">
    <property type="nucleotide sequence ID" value="NZ_JABBFX010000001.1"/>
</dbReference>
<evidence type="ECO:0000313" key="1">
    <source>
        <dbReference type="EMBL" id="NML43452.1"/>
    </source>
</evidence>
<protein>
    <submittedName>
        <fullName evidence="1">STAS/SEC14 domain-containing protein</fullName>
    </submittedName>
</protein>
<comment type="caution">
    <text evidence="1">The sequence shown here is derived from an EMBL/GenBank/DDBJ whole genome shotgun (WGS) entry which is preliminary data.</text>
</comment>
<dbReference type="Proteomes" id="UP000541185">
    <property type="component" value="Unassembled WGS sequence"/>
</dbReference>
<dbReference type="InterPro" id="IPR036513">
    <property type="entry name" value="STAS_dom_sf"/>
</dbReference>
<accession>A0A848H1F0</accession>
<name>A0A848H1F0_9BURK</name>
<proteinExistence type="predicted"/>
<keyword evidence="2" id="KW-1185">Reference proteome</keyword>
<dbReference type="SUPFAM" id="SSF52091">
    <property type="entry name" value="SpoIIaa-like"/>
    <property type="match status" value="1"/>
</dbReference>
<dbReference type="Pfam" id="PF11964">
    <property type="entry name" value="SpoIIAA-like"/>
    <property type="match status" value="1"/>
</dbReference>
<organism evidence="1 2">
    <name type="scientific">Ramlibacter agri</name>
    <dbReference type="NCBI Taxonomy" id="2728837"/>
    <lineage>
        <taxon>Bacteria</taxon>
        <taxon>Pseudomonadati</taxon>
        <taxon>Pseudomonadota</taxon>
        <taxon>Betaproteobacteria</taxon>
        <taxon>Burkholderiales</taxon>
        <taxon>Comamonadaceae</taxon>
        <taxon>Ramlibacter</taxon>
    </lineage>
</organism>
<dbReference type="Gene3D" id="3.40.50.10600">
    <property type="entry name" value="SpoIIaa-like domains"/>
    <property type="match status" value="1"/>
</dbReference>
<dbReference type="AlphaFoldDB" id="A0A848H1F0"/>